<dbReference type="GO" id="GO:0007033">
    <property type="term" value="P:vacuole organization"/>
    <property type="evidence" value="ECO:0007669"/>
    <property type="project" value="TreeGrafter"/>
</dbReference>
<evidence type="ECO:0000313" key="8">
    <source>
        <dbReference type="EMBL" id="OXB67411.1"/>
    </source>
</evidence>
<dbReference type="OrthoDB" id="29072at2759"/>
<dbReference type="Proteomes" id="UP000198323">
    <property type="component" value="Unassembled WGS sequence"/>
</dbReference>
<gene>
    <name evidence="8" type="ORF">ASZ78_006004</name>
</gene>
<dbReference type="CDD" id="cd19521">
    <property type="entry name" value="RecA-like_VPS4"/>
    <property type="match status" value="1"/>
</dbReference>
<keyword evidence="6" id="KW-0472">Membrane</keyword>
<evidence type="ECO:0000256" key="1">
    <source>
        <dbReference type="ARBA" id="ARBA00004481"/>
    </source>
</evidence>
<dbReference type="InterPro" id="IPR015415">
    <property type="entry name" value="Spast_Vps4_C"/>
</dbReference>
<dbReference type="GO" id="GO:0016197">
    <property type="term" value="P:endosomal transport"/>
    <property type="evidence" value="ECO:0007669"/>
    <property type="project" value="TreeGrafter"/>
</dbReference>
<dbReference type="STRING" id="9009.A0A226NIM3"/>
<dbReference type="Pfam" id="PF17862">
    <property type="entry name" value="AAA_lid_3"/>
    <property type="match status" value="1"/>
</dbReference>
<dbReference type="Pfam" id="PF09336">
    <property type="entry name" value="Vps4_C"/>
    <property type="match status" value="1"/>
</dbReference>
<evidence type="ECO:0000259" key="7">
    <source>
        <dbReference type="SMART" id="SM00382"/>
    </source>
</evidence>
<dbReference type="InterPro" id="IPR027417">
    <property type="entry name" value="P-loop_NTPase"/>
</dbReference>
<organism evidence="8 9">
    <name type="scientific">Callipepla squamata</name>
    <name type="common">Scaled quail</name>
    <dbReference type="NCBI Taxonomy" id="9009"/>
    <lineage>
        <taxon>Eukaryota</taxon>
        <taxon>Metazoa</taxon>
        <taxon>Chordata</taxon>
        <taxon>Craniata</taxon>
        <taxon>Vertebrata</taxon>
        <taxon>Euteleostomi</taxon>
        <taxon>Archelosauria</taxon>
        <taxon>Archosauria</taxon>
        <taxon>Dinosauria</taxon>
        <taxon>Saurischia</taxon>
        <taxon>Theropoda</taxon>
        <taxon>Coelurosauria</taxon>
        <taxon>Aves</taxon>
        <taxon>Neognathae</taxon>
        <taxon>Galloanserae</taxon>
        <taxon>Galliformes</taxon>
        <taxon>Odontophoridae</taxon>
        <taxon>Callipepla</taxon>
    </lineage>
</organism>
<feature type="domain" description="AAA+ ATPase" evidence="7">
    <location>
        <begin position="83"/>
        <end position="207"/>
    </location>
</feature>
<dbReference type="EMBL" id="MCFN01000039">
    <property type="protein sequence ID" value="OXB67411.1"/>
    <property type="molecule type" value="Genomic_DNA"/>
</dbReference>
<comment type="caution">
    <text evidence="8">The sequence shown here is derived from an EMBL/GenBank/DDBJ whole genome shotgun (WGS) entry which is preliminary data.</text>
</comment>
<protein>
    <recommendedName>
        <fullName evidence="7">AAA+ ATPase domain-containing protein</fullName>
    </recommendedName>
</protein>
<keyword evidence="4" id="KW-0967">Endosome</keyword>
<dbReference type="Gene3D" id="1.10.8.60">
    <property type="match status" value="1"/>
</dbReference>
<dbReference type="InterPro" id="IPR050304">
    <property type="entry name" value="MT-severing_AAA_ATPase"/>
</dbReference>
<dbReference type="Gene3D" id="3.40.50.300">
    <property type="entry name" value="P-loop containing nucleotide triphosphate hydrolases"/>
    <property type="match status" value="1"/>
</dbReference>
<dbReference type="InterPro" id="IPR041569">
    <property type="entry name" value="AAA_lid_3"/>
</dbReference>
<evidence type="ECO:0000256" key="4">
    <source>
        <dbReference type="ARBA" id="ARBA00022753"/>
    </source>
</evidence>
<dbReference type="InterPro" id="IPR003959">
    <property type="entry name" value="ATPase_AAA_core"/>
</dbReference>
<dbReference type="GO" id="GO:0010008">
    <property type="term" value="C:endosome membrane"/>
    <property type="evidence" value="ECO:0007669"/>
    <property type="project" value="UniProtKB-SubCell"/>
</dbReference>
<dbReference type="GO" id="GO:0005524">
    <property type="term" value="F:ATP binding"/>
    <property type="evidence" value="ECO:0007669"/>
    <property type="project" value="UniProtKB-KW"/>
</dbReference>
<evidence type="ECO:0000256" key="5">
    <source>
        <dbReference type="ARBA" id="ARBA00022840"/>
    </source>
</evidence>
<evidence type="ECO:0000313" key="9">
    <source>
        <dbReference type="Proteomes" id="UP000198323"/>
    </source>
</evidence>
<dbReference type="SUPFAM" id="SSF52540">
    <property type="entry name" value="P-loop containing nucleoside triphosphate hydrolases"/>
    <property type="match status" value="1"/>
</dbReference>
<dbReference type="GO" id="GO:0016887">
    <property type="term" value="F:ATP hydrolysis activity"/>
    <property type="evidence" value="ECO:0007669"/>
    <property type="project" value="InterPro"/>
</dbReference>
<dbReference type="FunFam" id="1.10.8.60:FF:000015">
    <property type="entry name" value="vacuolar protein sorting-associated protein 4A"/>
    <property type="match status" value="1"/>
</dbReference>
<accession>A0A226NIM3</accession>
<keyword evidence="3" id="KW-0547">Nucleotide-binding</keyword>
<reference evidence="8 9" key="1">
    <citation type="submission" date="2016-07" db="EMBL/GenBank/DDBJ databases">
        <title>Disparate Historic Effective Population Sizes Predicted by Modern Levels of Genome Diversity for the Scaled Quail (Callipepla squamata) and the Northern Bobwhite (Colinus virginianus): Inferences from First and Second Generation Draft Genome Assemblies for Sympatric New World Quail.</title>
        <authorList>
            <person name="Oldeschulte D.L."/>
            <person name="Halley Y.A."/>
            <person name="Bhattarai E.K."/>
            <person name="Brashear W.A."/>
            <person name="Hill J."/>
            <person name="Metz R.P."/>
            <person name="Johnson C.D."/>
            <person name="Rollins D."/>
            <person name="Peterson M.J."/>
            <person name="Bickhart D.M."/>
            <person name="Decker J.E."/>
            <person name="Seabury C.M."/>
        </authorList>
    </citation>
    <scope>NUCLEOTIDE SEQUENCE [LARGE SCALE GENOMIC DNA]</scope>
    <source>
        <strain evidence="8 9">Texas</strain>
        <tissue evidence="8">Leg muscle</tissue>
    </source>
</reference>
<name>A0A226NIM3_CALSU</name>
<dbReference type="FunFam" id="3.40.50.300:FF:000043">
    <property type="entry name" value="Vacuolar protein sorting-associated protein 4"/>
    <property type="match status" value="1"/>
</dbReference>
<dbReference type="Pfam" id="PF00004">
    <property type="entry name" value="AAA"/>
    <property type="match status" value="1"/>
</dbReference>
<dbReference type="SMART" id="SM00382">
    <property type="entry name" value="AAA"/>
    <property type="match status" value="1"/>
</dbReference>
<evidence type="ECO:0000256" key="3">
    <source>
        <dbReference type="ARBA" id="ARBA00022741"/>
    </source>
</evidence>
<proteinExistence type="inferred from homology"/>
<dbReference type="PANTHER" id="PTHR23074">
    <property type="entry name" value="AAA DOMAIN-CONTAINING"/>
    <property type="match status" value="1"/>
</dbReference>
<evidence type="ECO:0000256" key="6">
    <source>
        <dbReference type="ARBA" id="ARBA00023136"/>
    </source>
</evidence>
<comment type="similarity">
    <text evidence="2">Belongs to the AAA ATPase family.</text>
</comment>
<dbReference type="InterPro" id="IPR003593">
    <property type="entry name" value="AAA+_ATPase"/>
</dbReference>
<comment type="subcellular location">
    <subcellularLocation>
        <location evidence="1">Endosome membrane</location>
        <topology evidence="1">Peripheral membrane protein</topology>
    </subcellularLocation>
</comment>
<dbReference type="PANTHER" id="PTHR23074:SF72">
    <property type="entry name" value="VACUOLAR PROTEIN SORTING-ASSOCIATED PROTEIN 4B"/>
    <property type="match status" value="1"/>
</dbReference>
<keyword evidence="5" id="KW-0067">ATP-binding</keyword>
<evidence type="ECO:0000256" key="2">
    <source>
        <dbReference type="ARBA" id="ARBA00006914"/>
    </source>
</evidence>
<sequence>MLLILWDGHQELVPAAPQHNPSNLLSSPSLAPMLDWSPGAIVMERPNVKWSDVAGLEGAKEALKEAVILPIKFPHLFTGKRTPWRGILLFGPPGTGKSYLAKAVATEANNSTFFSVSSSDLVSKWLGESEKLVKNLFQLARENKPSIIFIDEIDSLCGSRSENESEAARRIKTEFLVQMQGATNIPWVLDSAIRRRFEKRIYIPLPEDHARAAMFKLHLGSTPNLLTEADYRELGKKTDGYSGADISIIVRDALMQPVRKVQSATHFKKVKGPSLSNPETMVDLFTPCSPGDPKAEEMTWMDVPGDKLLEPKVSMADMLRSLASTKPTVNEQDLEKLKKFTEDFGQEG</sequence>
<keyword evidence="9" id="KW-1185">Reference proteome</keyword>
<dbReference type="AlphaFoldDB" id="A0A226NIM3"/>